<dbReference type="EMBL" id="QJKJ01006864">
    <property type="protein sequence ID" value="RDX85141.1"/>
    <property type="molecule type" value="Genomic_DNA"/>
</dbReference>
<name>A0A371G3T5_MUCPR</name>
<evidence type="ECO:0000313" key="3">
    <source>
        <dbReference type="Proteomes" id="UP000257109"/>
    </source>
</evidence>
<organism evidence="2 3">
    <name type="scientific">Mucuna pruriens</name>
    <name type="common">Velvet bean</name>
    <name type="synonym">Dolichos pruriens</name>
    <dbReference type="NCBI Taxonomy" id="157652"/>
    <lineage>
        <taxon>Eukaryota</taxon>
        <taxon>Viridiplantae</taxon>
        <taxon>Streptophyta</taxon>
        <taxon>Embryophyta</taxon>
        <taxon>Tracheophyta</taxon>
        <taxon>Spermatophyta</taxon>
        <taxon>Magnoliopsida</taxon>
        <taxon>eudicotyledons</taxon>
        <taxon>Gunneridae</taxon>
        <taxon>Pentapetalae</taxon>
        <taxon>rosids</taxon>
        <taxon>fabids</taxon>
        <taxon>Fabales</taxon>
        <taxon>Fabaceae</taxon>
        <taxon>Papilionoideae</taxon>
        <taxon>50 kb inversion clade</taxon>
        <taxon>NPAAA clade</taxon>
        <taxon>indigoferoid/millettioid clade</taxon>
        <taxon>Phaseoleae</taxon>
        <taxon>Mucuna</taxon>
    </lineage>
</organism>
<keyword evidence="3" id="KW-1185">Reference proteome</keyword>
<accession>A0A371G3T5</accession>
<dbReference type="Pfam" id="PF01585">
    <property type="entry name" value="G-patch"/>
    <property type="match status" value="1"/>
</dbReference>
<gene>
    <name evidence="2" type="ORF">CR513_33698</name>
</gene>
<sequence length="234" mass="26249">MISTPLPVGYIEEDEEALETSFQSLEVASSMTTRLESPSPSKAEVMATRVLTKGGYLPSKGLGPYLSGIATPISIQENPGKAELGYQGGNNEGQFHQRPLIKATLDQYFVKGSIAMIEDEPPSQHEWVYTTDKEPTNWTVEVLPDQYFLKITNKEFPQDGNTIFMCEDPSQPDKPVKDEHVEAKALVEMERWIGQEKPKFQPLTKELEGINLGDEMLSLIGLLKEYVDVFAWSY</sequence>
<dbReference type="GO" id="GO:0003676">
    <property type="term" value="F:nucleic acid binding"/>
    <property type="evidence" value="ECO:0007669"/>
    <property type="project" value="InterPro"/>
</dbReference>
<dbReference type="AlphaFoldDB" id="A0A371G3T5"/>
<evidence type="ECO:0000259" key="1">
    <source>
        <dbReference type="PROSITE" id="PS50174"/>
    </source>
</evidence>
<dbReference type="InterPro" id="IPR000467">
    <property type="entry name" value="G_patch_dom"/>
</dbReference>
<dbReference type="OrthoDB" id="1166063at2759"/>
<reference evidence="2" key="1">
    <citation type="submission" date="2018-05" db="EMBL/GenBank/DDBJ databases">
        <title>Draft genome of Mucuna pruriens seed.</title>
        <authorList>
            <person name="Nnadi N.E."/>
            <person name="Vos R."/>
            <person name="Hasami M.H."/>
            <person name="Devisetty U.K."/>
            <person name="Aguiy J.C."/>
        </authorList>
    </citation>
    <scope>NUCLEOTIDE SEQUENCE [LARGE SCALE GENOMIC DNA]</scope>
    <source>
        <strain evidence="2">JCA_2017</strain>
    </source>
</reference>
<protein>
    <recommendedName>
        <fullName evidence="1">G-patch domain-containing protein</fullName>
    </recommendedName>
</protein>
<feature type="domain" description="G-patch" evidence="1">
    <location>
        <begin position="43"/>
        <end position="89"/>
    </location>
</feature>
<feature type="non-terminal residue" evidence="2">
    <location>
        <position position="1"/>
    </location>
</feature>
<proteinExistence type="predicted"/>
<comment type="caution">
    <text evidence="2">The sequence shown here is derived from an EMBL/GenBank/DDBJ whole genome shotgun (WGS) entry which is preliminary data.</text>
</comment>
<dbReference type="PROSITE" id="PS50174">
    <property type="entry name" value="G_PATCH"/>
    <property type="match status" value="1"/>
</dbReference>
<dbReference type="Proteomes" id="UP000257109">
    <property type="component" value="Unassembled WGS sequence"/>
</dbReference>
<evidence type="ECO:0000313" key="2">
    <source>
        <dbReference type="EMBL" id="RDX85141.1"/>
    </source>
</evidence>